<evidence type="ECO:0000259" key="1">
    <source>
        <dbReference type="PROSITE" id="PS50181"/>
    </source>
</evidence>
<evidence type="ECO:0000313" key="2">
    <source>
        <dbReference type="Proteomes" id="UP001652623"/>
    </source>
</evidence>
<dbReference type="Pfam" id="PF23622">
    <property type="entry name" value="LRR_At1g61320_AtMIF1"/>
    <property type="match status" value="1"/>
</dbReference>
<dbReference type="InterPro" id="IPR032675">
    <property type="entry name" value="LRR_dom_sf"/>
</dbReference>
<dbReference type="PANTHER" id="PTHR31639">
    <property type="entry name" value="F-BOX PROTEIN-LIKE"/>
    <property type="match status" value="1"/>
</dbReference>
<accession>A0A6P3YVV3</accession>
<dbReference type="InterPro" id="IPR001810">
    <property type="entry name" value="F-box_dom"/>
</dbReference>
<feature type="domain" description="F-box" evidence="1">
    <location>
        <begin position="1"/>
        <end position="55"/>
    </location>
</feature>
<organism evidence="2 3">
    <name type="scientific">Ziziphus jujuba</name>
    <name type="common">Chinese jujube</name>
    <name type="synonym">Ziziphus sativa</name>
    <dbReference type="NCBI Taxonomy" id="326968"/>
    <lineage>
        <taxon>Eukaryota</taxon>
        <taxon>Viridiplantae</taxon>
        <taxon>Streptophyta</taxon>
        <taxon>Embryophyta</taxon>
        <taxon>Tracheophyta</taxon>
        <taxon>Spermatophyta</taxon>
        <taxon>Magnoliopsida</taxon>
        <taxon>eudicotyledons</taxon>
        <taxon>Gunneridae</taxon>
        <taxon>Pentapetalae</taxon>
        <taxon>rosids</taxon>
        <taxon>fabids</taxon>
        <taxon>Rosales</taxon>
        <taxon>Rhamnaceae</taxon>
        <taxon>Paliureae</taxon>
        <taxon>Ziziphus</taxon>
    </lineage>
</organism>
<dbReference type="PROSITE" id="PS50181">
    <property type="entry name" value="FBOX"/>
    <property type="match status" value="1"/>
</dbReference>
<dbReference type="Gene3D" id="3.80.10.10">
    <property type="entry name" value="Ribonuclease Inhibitor"/>
    <property type="match status" value="1"/>
</dbReference>
<dbReference type="KEGG" id="zju:107403733"/>
<protein>
    <submittedName>
        <fullName evidence="3">F-box/LRR-repeat protein At2g42720</fullName>
    </submittedName>
</protein>
<dbReference type="SUPFAM" id="SSF81383">
    <property type="entry name" value="F-box domain"/>
    <property type="match status" value="1"/>
</dbReference>
<dbReference type="Proteomes" id="UP001652623">
    <property type="component" value="Chromosome 1"/>
</dbReference>
<proteinExistence type="predicted"/>
<dbReference type="GeneID" id="107403733"/>
<reference evidence="3" key="2">
    <citation type="submission" date="2025-08" db="UniProtKB">
        <authorList>
            <consortium name="RefSeq"/>
        </authorList>
    </citation>
    <scope>IDENTIFICATION</scope>
    <source>
        <tissue evidence="3">Seedling</tissue>
    </source>
</reference>
<dbReference type="RefSeq" id="XP_015866136.3">
    <property type="nucleotide sequence ID" value="XM_016010650.3"/>
</dbReference>
<dbReference type="SUPFAM" id="SSF52047">
    <property type="entry name" value="RNI-like"/>
    <property type="match status" value="1"/>
</dbReference>
<evidence type="ECO:0000313" key="3">
    <source>
        <dbReference type="RefSeq" id="XP_015866136.3"/>
    </source>
</evidence>
<reference evidence="2" key="1">
    <citation type="submission" date="2025-05" db="UniProtKB">
        <authorList>
            <consortium name="RefSeq"/>
        </authorList>
    </citation>
    <scope>NUCLEOTIDE SEQUENCE [LARGE SCALE GENOMIC DNA]</scope>
</reference>
<dbReference type="InterPro" id="IPR055357">
    <property type="entry name" value="LRR_At1g61320_AtMIF1"/>
</dbReference>
<keyword evidence="2" id="KW-1185">Reference proteome</keyword>
<dbReference type="Gene3D" id="1.20.1280.50">
    <property type="match status" value="1"/>
</dbReference>
<gene>
    <name evidence="3" type="primary">LOC107403733</name>
</gene>
<dbReference type="AlphaFoldDB" id="A0A6P3YVV3"/>
<dbReference type="InParanoid" id="A0A6P3YVV3"/>
<sequence>MDLISELPEQVLHHVLYFLAPRDVAKTSILSKAWRSIALSCPYVDLRTEHYFKSTEISFKQYVETTLQNCIAKNLGLQAFKLRIFYYKPEEWDNLIDRWINFVTKTSSRLEEFAIDLRKTKNAPYKLPDCVIFSFNTLIELSLSGFGLDNSRKYCNINLPHLQRLVLCDMDVDDTFVLNFIFSCPLLEKLVIKGCEMLTSLKVSSLQWIKMILIQYCGKLTKVESVIIYDKFSEQVLLILEELKDLNPYVTISLMSSGNWLRFLFSEQCWDNMYVASSSLNNDIIRVFCDEVFDKKTGKICRFNSFTKPCIRDYNLDGVEIERIDWIGERDKIPPLLKPHQKEFYNIISVNLKWQKNEICS</sequence>
<name>A0A6P3YVV3_ZIZJJ</name>
<dbReference type="PANTHER" id="PTHR31639:SF195">
    <property type="entry name" value="F-BOX DOMAIN-CONTAINING PROTEIN"/>
    <property type="match status" value="1"/>
</dbReference>
<dbReference type="Pfam" id="PF00646">
    <property type="entry name" value="F-box"/>
    <property type="match status" value="1"/>
</dbReference>
<dbReference type="InterPro" id="IPR036047">
    <property type="entry name" value="F-box-like_dom_sf"/>
</dbReference>